<dbReference type="GO" id="GO:0005524">
    <property type="term" value="F:ATP binding"/>
    <property type="evidence" value="ECO:0007669"/>
    <property type="project" value="UniProtKB-KW"/>
</dbReference>
<comment type="caution">
    <text evidence="11">The sequence shown here is derived from an EMBL/GenBank/DDBJ whole genome shotgun (WGS) entry which is preliminary data.</text>
</comment>
<dbReference type="Pfam" id="PF00334">
    <property type="entry name" value="NDK"/>
    <property type="match status" value="1"/>
</dbReference>
<name>A0A8H4BIK5_MUCCL</name>
<dbReference type="GO" id="GO:0006183">
    <property type="term" value="P:GTP biosynthetic process"/>
    <property type="evidence" value="ECO:0007669"/>
    <property type="project" value="InterPro"/>
</dbReference>
<feature type="compositionally biased region" description="Basic and acidic residues" evidence="9">
    <location>
        <begin position="26"/>
        <end position="54"/>
    </location>
</feature>
<feature type="compositionally biased region" description="Basic and acidic residues" evidence="9">
    <location>
        <begin position="212"/>
        <end position="231"/>
    </location>
</feature>
<evidence type="ECO:0000256" key="7">
    <source>
        <dbReference type="PROSITE-ProRule" id="PRU00706"/>
    </source>
</evidence>
<feature type="binding site" evidence="7">
    <location>
        <position position="62"/>
    </location>
    <ligand>
        <name>ATP</name>
        <dbReference type="ChEBI" id="CHEBI:30616"/>
    </ligand>
</feature>
<feature type="compositionally biased region" description="Basic and acidic residues" evidence="9">
    <location>
        <begin position="481"/>
        <end position="512"/>
    </location>
</feature>
<feature type="binding site" evidence="7">
    <location>
        <position position="168"/>
    </location>
    <ligand>
        <name>ATP</name>
        <dbReference type="ChEBI" id="CHEBI:30616"/>
    </ligand>
</feature>
<feature type="compositionally biased region" description="Low complexity" evidence="9">
    <location>
        <begin position="942"/>
        <end position="951"/>
    </location>
</feature>
<dbReference type="PANTHER" id="PTHR46161:SF3">
    <property type="entry name" value="NUCLEOSIDE DIPHOSPHATE KINASE DDB_G0292928-RELATED"/>
    <property type="match status" value="1"/>
</dbReference>
<accession>A0A8H4BIK5</accession>
<dbReference type="SUPFAM" id="SSF54919">
    <property type="entry name" value="Nucleoside diphosphate kinase, NDK"/>
    <property type="match status" value="1"/>
</dbReference>
<keyword evidence="6" id="KW-0067">ATP-binding</keyword>
<feature type="region of interest" description="Disordered" evidence="9">
    <location>
        <begin position="253"/>
        <end position="321"/>
    </location>
</feature>
<dbReference type="SMART" id="SM00562">
    <property type="entry name" value="NDK"/>
    <property type="match status" value="1"/>
</dbReference>
<evidence type="ECO:0000256" key="8">
    <source>
        <dbReference type="RuleBase" id="RU004011"/>
    </source>
</evidence>
<comment type="similarity">
    <text evidence="1 7 8">Belongs to the NDK family.</text>
</comment>
<feature type="compositionally biased region" description="Basic and acidic residues" evidence="9">
    <location>
        <begin position="724"/>
        <end position="735"/>
    </location>
</feature>
<keyword evidence="5" id="KW-0418">Kinase</keyword>
<feature type="binding site" evidence="7">
    <location>
        <position position="138"/>
    </location>
    <ligand>
        <name>ATP</name>
        <dbReference type="ChEBI" id="CHEBI:30616"/>
    </ligand>
</feature>
<feature type="compositionally biased region" description="Low complexity" evidence="9">
    <location>
        <begin position="688"/>
        <end position="718"/>
    </location>
</feature>
<feature type="compositionally biased region" description="Low complexity" evidence="9">
    <location>
        <begin position="857"/>
        <end position="882"/>
    </location>
</feature>
<dbReference type="GO" id="GO:0004550">
    <property type="term" value="F:nucleoside diphosphate kinase activity"/>
    <property type="evidence" value="ECO:0007669"/>
    <property type="project" value="InterPro"/>
</dbReference>
<feature type="compositionally biased region" description="Low complexity" evidence="9">
    <location>
        <begin position="899"/>
        <end position="935"/>
    </location>
</feature>
<feature type="compositionally biased region" description="Basic and acidic residues" evidence="9">
    <location>
        <begin position="302"/>
        <end position="316"/>
    </location>
</feature>
<feature type="compositionally biased region" description="Basic and acidic residues" evidence="9">
    <location>
        <begin position="1149"/>
        <end position="1169"/>
    </location>
</feature>
<feature type="region of interest" description="Disordered" evidence="9">
    <location>
        <begin position="1238"/>
        <end position="1274"/>
    </location>
</feature>
<evidence type="ECO:0000256" key="9">
    <source>
        <dbReference type="SAM" id="MobiDB-lite"/>
    </source>
</evidence>
<evidence type="ECO:0000313" key="11">
    <source>
        <dbReference type="EMBL" id="KAF1802740.1"/>
    </source>
</evidence>
<feature type="region of interest" description="Disordered" evidence="9">
    <location>
        <begin position="611"/>
        <end position="1181"/>
    </location>
</feature>
<feature type="compositionally biased region" description="Polar residues" evidence="9">
    <location>
        <begin position="270"/>
        <end position="280"/>
    </location>
</feature>
<feature type="active site" description="Pros-phosphohistidine intermediate" evidence="7">
    <location>
        <position position="171"/>
    </location>
</feature>
<dbReference type="GO" id="GO:0006241">
    <property type="term" value="P:CTP biosynthetic process"/>
    <property type="evidence" value="ECO:0007669"/>
    <property type="project" value="InterPro"/>
</dbReference>
<dbReference type="Gene3D" id="3.30.70.141">
    <property type="entry name" value="Nucleoside diphosphate kinase-like domain"/>
    <property type="match status" value="1"/>
</dbReference>
<evidence type="ECO:0000256" key="2">
    <source>
        <dbReference type="ARBA" id="ARBA00017632"/>
    </source>
</evidence>
<dbReference type="InterPro" id="IPR036850">
    <property type="entry name" value="NDK-like_dom_sf"/>
</dbReference>
<evidence type="ECO:0000259" key="10">
    <source>
        <dbReference type="SMART" id="SM00562"/>
    </source>
</evidence>
<gene>
    <name evidence="11" type="ORF">FB192DRAFT_1379617</name>
</gene>
<feature type="compositionally biased region" description="Low complexity" evidence="9">
    <location>
        <begin position="1238"/>
        <end position="1253"/>
    </location>
</feature>
<evidence type="ECO:0000256" key="6">
    <source>
        <dbReference type="ARBA" id="ARBA00022840"/>
    </source>
</evidence>
<keyword evidence="3" id="KW-0808">Transferase</keyword>
<feature type="compositionally biased region" description="Low complexity" evidence="9">
    <location>
        <begin position="1048"/>
        <end position="1059"/>
    </location>
</feature>
<feature type="region of interest" description="Disordered" evidence="9">
    <location>
        <begin position="212"/>
        <end position="240"/>
    </location>
</feature>
<proteinExistence type="inferred from homology"/>
<dbReference type="InterPro" id="IPR034907">
    <property type="entry name" value="NDK-like_dom"/>
</dbReference>
<dbReference type="AlphaFoldDB" id="A0A8H4BIK5"/>
<evidence type="ECO:0000256" key="3">
    <source>
        <dbReference type="ARBA" id="ARBA00022679"/>
    </source>
</evidence>
<reference evidence="11 12" key="1">
    <citation type="submission" date="2019-09" db="EMBL/GenBank/DDBJ databases">
        <authorList>
            <consortium name="DOE Joint Genome Institute"/>
            <person name="Mondo S.J."/>
            <person name="Navarro-Mendoza M.I."/>
            <person name="Perez-Arques C."/>
            <person name="Panchal S."/>
            <person name="Nicolas F.E."/>
            <person name="Ganguly P."/>
            <person name="Pangilinan J."/>
            <person name="Grigoriev I."/>
            <person name="Heitman J."/>
            <person name="Sanya K."/>
            <person name="Garre V."/>
        </authorList>
    </citation>
    <scope>NUCLEOTIDE SEQUENCE [LARGE SCALE GENOMIC DNA]</scope>
    <source>
        <strain evidence="11 12">MU402</strain>
    </source>
</reference>
<feature type="region of interest" description="Disordered" evidence="9">
    <location>
        <begin position="455"/>
        <end position="512"/>
    </location>
</feature>
<feature type="compositionally biased region" description="Basic and acidic residues" evidence="9">
    <location>
        <begin position="463"/>
        <end position="474"/>
    </location>
</feature>
<organism evidence="11 12">
    <name type="scientific">Mucor circinelloides f. lusitanicus</name>
    <name type="common">Mucor racemosus var. lusitanicus</name>
    <dbReference type="NCBI Taxonomy" id="29924"/>
    <lineage>
        <taxon>Eukaryota</taxon>
        <taxon>Fungi</taxon>
        <taxon>Fungi incertae sedis</taxon>
        <taxon>Mucoromycota</taxon>
        <taxon>Mucoromycotina</taxon>
        <taxon>Mucoromycetes</taxon>
        <taxon>Mucorales</taxon>
        <taxon>Mucorineae</taxon>
        <taxon>Mucoraceae</taxon>
        <taxon>Mucor</taxon>
    </lineage>
</organism>
<protein>
    <recommendedName>
        <fullName evidence="2">Nucleoside diphosphate kinase</fullName>
    </recommendedName>
</protein>
<feature type="compositionally biased region" description="Low complexity" evidence="9">
    <location>
        <begin position="1070"/>
        <end position="1081"/>
    </location>
</feature>
<dbReference type="InterPro" id="IPR001564">
    <property type="entry name" value="Nucleoside_diP_kinase"/>
</dbReference>
<feature type="compositionally biased region" description="Low complexity" evidence="9">
    <location>
        <begin position="971"/>
        <end position="987"/>
    </location>
</feature>
<feature type="binding site" evidence="7">
    <location>
        <position position="158"/>
    </location>
    <ligand>
        <name>ATP</name>
        <dbReference type="ChEBI" id="CHEBI:30616"/>
    </ligand>
</feature>
<feature type="compositionally biased region" description="Basic and acidic residues" evidence="9">
    <location>
        <begin position="650"/>
        <end position="668"/>
    </location>
</feature>
<feature type="compositionally biased region" description="Polar residues" evidence="9">
    <location>
        <begin position="1129"/>
        <end position="1145"/>
    </location>
</feature>
<dbReference type="GO" id="GO:0006228">
    <property type="term" value="P:UTP biosynthetic process"/>
    <property type="evidence" value="ECO:0007669"/>
    <property type="project" value="InterPro"/>
</dbReference>
<feature type="binding site" evidence="7">
    <location>
        <position position="144"/>
    </location>
    <ligand>
        <name>ATP</name>
        <dbReference type="ChEBI" id="CHEBI:30616"/>
    </ligand>
</feature>
<evidence type="ECO:0000256" key="4">
    <source>
        <dbReference type="ARBA" id="ARBA00022741"/>
    </source>
</evidence>
<feature type="compositionally biased region" description="Low complexity" evidence="9">
    <location>
        <begin position="756"/>
        <end position="767"/>
    </location>
</feature>
<feature type="domain" description="Nucleoside diphosphate kinase-like" evidence="10">
    <location>
        <begin position="56"/>
        <end position="194"/>
    </location>
</feature>
<evidence type="ECO:0000313" key="12">
    <source>
        <dbReference type="Proteomes" id="UP000469890"/>
    </source>
</evidence>
<dbReference type="PANTHER" id="PTHR46161">
    <property type="entry name" value="NUCLEOSIDE DIPHOSPHATE KINASE"/>
    <property type="match status" value="1"/>
</dbReference>
<keyword evidence="4" id="KW-0547">Nucleotide-binding</keyword>
<sequence length="1274" mass="135961">MSTLEHEKIPATAATEDAPSLVVATEQEHEKGTVQKDETPISSDTKDDAREESPSRTLALIKPDAMQANRKDDIIAKIKENGFRIVQEQQLQLSKEKAGLFYKEHQGKPFYQDLTSWMSSAPIYALVLEKQDAVQAWRALMGPTNSNKARDVEPNSIRALFGTDGSHNATHGSDSQASAEREIALIFENDEPHVVEVQGLKDEFTTQEVCKPDAVDESTEQQHCKVTKEPETAVTTAQVDDLDTKDVAVEHEADEVESTVDTKHLHTADLVTSQDNVTDLSQKEENETNHAAPEDIDDDETKETRVSADNEEKEPVAADPVVVSLEAKLDVSLENTAAATTADKENGTLEEEQVVNVAIANEKVDVADEKVDVADEKVDVADEKVDVSDEKVDVADQKVDVADEKVDTADDNVPDIKEAFVADAEETPVTTTIDSEKTPCVDTVVTVTVEATSTDANDITPDTIKDREETDKPDTITPADNTKEDTHIEEKKDTKQIKEKEPALENQDDKIEPEKVVVEAEIVAANVNTEDMKADTEAQQEIEAVIHVKEADIKADSEPAVTVPVVMETTKTDPVAVTMETAEEKKEISNDEQNKKQEEPVAVTIHADIVTADVQDNDDDQHQESVISDEVVVPQETEAQQTNVIVVPHNDVDVEKPLDTPAEEKNMTEDPQDVKLNASATQEKEADPISTTPTTTSTDTEASTPSNGNSSDSSKNSSVTGDKSQVKENIKETHVNKKQPKLKAPGASPIGHPRSATAATTTTTTAAADKKKATSAGLRKPTSTLKKKPATTTTSNGANAEDDKDKPKPKTRVPRVALLSQQPKKKPVTQEGGAPADKEVKTKKAAVSTRSLVSRLTAPTAASARKKTSSAAATASTEGATTPPKAADPAVRQKKLSSTATKKVPATTTTTGSRVSKTSTASKPATTTATSTTASGIRKPSTTTAATKATTGGVRRTSPPTSTAASKKADGTTVKRTTETTGTRATASGLPSSANLVGKANTRKETLSTGSKLKKAAPTTKKPTSAATLTTPKKASKKADAAVGSPNASSASKASAESSHAADHHDLEEASVPASSASSVSNHPDEAAEATASEPVVATDTNEAETDPVLDSTNNENDSSNNGGVDQELINQSEIGSDVIVSSQDVTEDEKKVTEKQDDIIVDLPKQETDNEQEVESVDIGSKEQDKVLIVEPSANQASDAEVAAITGTHTTTTPAVAITSNKPQMASLRSRFENLNNNTTNNTLNHNQLQTTSSKEIRSKSPNRISDMINRFQ</sequence>
<evidence type="ECO:0000256" key="1">
    <source>
        <dbReference type="ARBA" id="ARBA00008142"/>
    </source>
</evidence>
<feature type="compositionally biased region" description="Low complexity" evidence="9">
    <location>
        <begin position="1111"/>
        <end position="1122"/>
    </location>
</feature>
<dbReference type="PROSITE" id="PS51374">
    <property type="entry name" value="NDPK_LIKE"/>
    <property type="match status" value="1"/>
</dbReference>
<dbReference type="EMBL" id="JAAECE010000004">
    <property type="protein sequence ID" value="KAF1802740.1"/>
    <property type="molecule type" value="Genomic_DNA"/>
</dbReference>
<feature type="compositionally biased region" description="Low complexity" evidence="9">
    <location>
        <begin position="1016"/>
        <end position="1033"/>
    </location>
</feature>
<feature type="region of interest" description="Disordered" evidence="9">
    <location>
        <begin position="1"/>
        <end position="64"/>
    </location>
</feature>
<dbReference type="Proteomes" id="UP000469890">
    <property type="component" value="Unassembled WGS sequence"/>
</dbReference>
<evidence type="ECO:0000256" key="5">
    <source>
        <dbReference type="ARBA" id="ARBA00022777"/>
    </source>
</evidence>
<dbReference type="PRINTS" id="PR01243">
    <property type="entry name" value="NUCDPKINASE"/>
</dbReference>
<feature type="binding site" evidence="7">
    <location>
        <position position="110"/>
    </location>
    <ligand>
        <name>ATP</name>
        <dbReference type="ChEBI" id="CHEBI:30616"/>
    </ligand>
</feature>